<proteinExistence type="predicted"/>
<keyword evidence="3" id="KW-1185">Reference proteome</keyword>
<evidence type="ECO:0000313" key="3">
    <source>
        <dbReference type="Proteomes" id="UP000605970"/>
    </source>
</evidence>
<protein>
    <submittedName>
        <fullName evidence="2">Uncharacterized protein</fullName>
    </submittedName>
</protein>
<feature type="signal peptide" evidence="1">
    <location>
        <begin position="1"/>
        <end position="25"/>
    </location>
</feature>
<dbReference type="AlphaFoldDB" id="A0A8S9ZU66"/>
<reference evidence="2" key="1">
    <citation type="journal article" date="2020" name="Ecol. Evol.">
        <title>Genome structure and content of the rice root-knot nematode (Meloidogyne graminicola).</title>
        <authorList>
            <person name="Phan N.T."/>
            <person name="Danchin E.G.J."/>
            <person name="Klopp C."/>
            <person name="Perfus-Barbeoch L."/>
            <person name="Kozlowski D.K."/>
            <person name="Koutsovoulos G.D."/>
            <person name="Lopez-Roques C."/>
            <person name="Bouchez O."/>
            <person name="Zahm M."/>
            <person name="Besnard G."/>
            <person name="Bellafiore S."/>
        </authorList>
    </citation>
    <scope>NUCLEOTIDE SEQUENCE</scope>
    <source>
        <strain evidence="2">VN-18</strain>
    </source>
</reference>
<dbReference type="EMBL" id="JABEBT010000023">
    <property type="protein sequence ID" value="KAF7637119.1"/>
    <property type="molecule type" value="Genomic_DNA"/>
</dbReference>
<name>A0A8S9ZU66_9BILA</name>
<comment type="caution">
    <text evidence="2">The sequence shown here is derived from an EMBL/GenBank/DDBJ whole genome shotgun (WGS) entry which is preliminary data.</text>
</comment>
<dbReference type="Proteomes" id="UP000605970">
    <property type="component" value="Unassembled WGS sequence"/>
</dbReference>
<evidence type="ECO:0000313" key="2">
    <source>
        <dbReference type="EMBL" id="KAF7637119.1"/>
    </source>
</evidence>
<accession>A0A8S9ZU66</accession>
<feature type="chain" id="PRO_5035923948" evidence="1">
    <location>
        <begin position="26"/>
        <end position="123"/>
    </location>
</feature>
<organism evidence="2 3">
    <name type="scientific">Meloidogyne graminicola</name>
    <dbReference type="NCBI Taxonomy" id="189291"/>
    <lineage>
        <taxon>Eukaryota</taxon>
        <taxon>Metazoa</taxon>
        <taxon>Ecdysozoa</taxon>
        <taxon>Nematoda</taxon>
        <taxon>Chromadorea</taxon>
        <taxon>Rhabditida</taxon>
        <taxon>Tylenchina</taxon>
        <taxon>Tylenchomorpha</taxon>
        <taxon>Tylenchoidea</taxon>
        <taxon>Meloidogynidae</taxon>
        <taxon>Meloidogyninae</taxon>
        <taxon>Meloidogyne</taxon>
    </lineage>
</organism>
<gene>
    <name evidence="2" type="ORF">Mgra_00003507</name>
</gene>
<keyword evidence="1" id="KW-0732">Signal</keyword>
<sequence>MYFGKIINYIQKLIVLILIIKLCNASPWSSSYNSYGVNDGRSNIWSRFPPSMLQYGQFGRSPYGSGDVQGLGNPFYSSNIRPMSSYSPYNNYFPLYGGQQQNRYGLPLSSPFNGYRTFGGPYT</sequence>
<evidence type="ECO:0000256" key="1">
    <source>
        <dbReference type="SAM" id="SignalP"/>
    </source>
</evidence>